<keyword evidence="2" id="KW-1185">Reference proteome</keyword>
<comment type="caution">
    <text evidence="1">The sequence shown here is derived from an EMBL/GenBank/DDBJ whole genome shotgun (WGS) entry which is preliminary data.</text>
</comment>
<dbReference type="RefSeq" id="WP_116622244.1">
    <property type="nucleotide sequence ID" value="NZ_QURN01000001.1"/>
</dbReference>
<dbReference type="AlphaFoldDB" id="A0A371XK75"/>
<organism evidence="1 2">
    <name type="scientific">Mesorhizobium denitrificans</name>
    <dbReference type="NCBI Taxonomy" id="2294114"/>
    <lineage>
        <taxon>Bacteria</taxon>
        <taxon>Pseudomonadati</taxon>
        <taxon>Pseudomonadota</taxon>
        <taxon>Alphaproteobacteria</taxon>
        <taxon>Hyphomicrobiales</taxon>
        <taxon>Phyllobacteriaceae</taxon>
        <taxon>Mesorhizobium</taxon>
    </lineage>
</organism>
<accession>A0A371XK75</accession>
<reference evidence="2" key="1">
    <citation type="submission" date="2018-08" db="EMBL/GenBank/DDBJ databases">
        <authorList>
            <person name="Im W.T."/>
        </authorList>
    </citation>
    <scope>NUCLEOTIDE SEQUENCE [LARGE SCALE GENOMIC DNA]</scope>
    <source>
        <strain evidence="2">LA-28</strain>
    </source>
</reference>
<proteinExistence type="predicted"/>
<evidence type="ECO:0000313" key="2">
    <source>
        <dbReference type="Proteomes" id="UP000262379"/>
    </source>
</evidence>
<name>A0A371XK75_9HYPH</name>
<protein>
    <submittedName>
        <fullName evidence="1">Uncharacterized protein</fullName>
    </submittedName>
</protein>
<sequence length="83" mass="9212">MRATPDLPDHMSAETFRNAANDARTKAARIVPMNAMQCYSIASLLVCAEIFDRIADAEYTFEALSSEMIRRQAALAKLYGVEP</sequence>
<dbReference type="EMBL" id="QURN01000001">
    <property type="protein sequence ID" value="RFC69622.1"/>
    <property type="molecule type" value="Genomic_DNA"/>
</dbReference>
<gene>
    <name evidence="1" type="ORF">DY251_02550</name>
</gene>
<dbReference type="Proteomes" id="UP000262379">
    <property type="component" value="Unassembled WGS sequence"/>
</dbReference>
<evidence type="ECO:0000313" key="1">
    <source>
        <dbReference type="EMBL" id="RFC69622.1"/>
    </source>
</evidence>